<evidence type="ECO:0000313" key="2">
    <source>
        <dbReference type="EMBL" id="CCA23499.1"/>
    </source>
</evidence>
<dbReference type="AlphaFoldDB" id="F0WQ93"/>
<feature type="chain" id="PRO_5003263553" evidence="1">
    <location>
        <begin position="22"/>
        <end position="66"/>
    </location>
</feature>
<protein>
    <submittedName>
        <fullName evidence="2">AlNc14C196G8574 protein</fullName>
    </submittedName>
</protein>
<keyword evidence="1" id="KW-0732">Signal</keyword>
<gene>
    <name evidence="2" type="primary">AlNc14C196G8574</name>
    <name evidence="2" type="ORF">ALNC14_096430</name>
</gene>
<evidence type="ECO:0000256" key="1">
    <source>
        <dbReference type="SAM" id="SignalP"/>
    </source>
</evidence>
<name>F0WQ93_9STRA</name>
<sequence>MLFSSMIGGSILASFCLFTLSCIIEPASIFRAISEYLKIAGGHSIPSVLKARVAYKCGLDALDSRI</sequence>
<reference evidence="2" key="1">
    <citation type="journal article" date="2011" name="PLoS Biol.">
        <title>Gene gain and loss during evolution of obligate parasitism in the white rust pathogen of Arabidopsis thaliana.</title>
        <authorList>
            <person name="Kemen E."/>
            <person name="Gardiner A."/>
            <person name="Schultz-Larsen T."/>
            <person name="Kemen A.C."/>
            <person name="Balmuth A.L."/>
            <person name="Robert-Seilaniantz A."/>
            <person name="Bailey K."/>
            <person name="Holub E."/>
            <person name="Studholme D.J."/>
            <person name="Maclean D."/>
            <person name="Jones J.D."/>
        </authorList>
    </citation>
    <scope>NUCLEOTIDE SEQUENCE</scope>
</reference>
<organism evidence="2">
    <name type="scientific">Albugo laibachii Nc14</name>
    <dbReference type="NCBI Taxonomy" id="890382"/>
    <lineage>
        <taxon>Eukaryota</taxon>
        <taxon>Sar</taxon>
        <taxon>Stramenopiles</taxon>
        <taxon>Oomycota</taxon>
        <taxon>Peronosporomycetes</taxon>
        <taxon>Albuginales</taxon>
        <taxon>Albuginaceae</taxon>
        <taxon>Albugo</taxon>
    </lineage>
</organism>
<dbReference type="EMBL" id="FR824241">
    <property type="protein sequence ID" value="CCA23499.1"/>
    <property type="molecule type" value="Genomic_DNA"/>
</dbReference>
<reference evidence="2" key="2">
    <citation type="submission" date="2011-02" db="EMBL/GenBank/DDBJ databases">
        <authorList>
            <person name="MacLean D."/>
        </authorList>
    </citation>
    <scope>NUCLEOTIDE SEQUENCE</scope>
</reference>
<feature type="signal peptide" evidence="1">
    <location>
        <begin position="1"/>
        <end position="21"/>
    </location>
</feature>
<dbReference type="HOGENOM" id="CLU_2836542_0_0_1"/>
<proteinExistence type="predicted"/>
<accession>F0WQ93</accession>